<protein>
    <recommendedName>
        <fullName evidence="3">Transposase</fullName>
    </recommendedName>
</protein>
<gene>
    <name evidence="1" type="ORF">GCHA_0094</name>
</gene>
<dbReference type="Proteomes" id="UP000006320">
    <property type="component" value="Unassembled WGS sequence"/>
</dbReference>
<comment type="caution">
    <text evidence="1">The sequence shown here is derived from an EMBL/GenBank/DDBJ whole genome shotgun (WGS) entry which is preliminary data.</text>
</comment>
<reference evidence="1 2" key="1">
    <citation type="journal article" date="2017" name="Antonie Van Leeuwenhoek">
        <title>Rhizobium rhizosphaerae sp. nov., a novel species isolated from rice rhizosphere.</title>
        <authorList>
            <person name="Zhao J.J."/>
            <person name="Zhang J."/>
            <person name="Zhang R.J."/>
            <person name="Zhang C.W."/>
            <person name="Yin H.Q."/>
            <person name="Zhang X.X."/>
        </authorList>
    </citation>
    <scope>NUCLEOTIDE SEQUENCE [LARGE SCALE GENOMIC DNA]</scope>
    <source>
        <strain evidence="1 2">S18K6</strain>
    </source>
</reference>
<accession>A0AAV3USE1</accession>
<name>A0AAV3USE1_9ALTE</name>
<evidence type="ECO:0008006" key="3">
    <source>
        <dbReference type="Google" id="ProtNLM"/>
    </source>
</evidence>
<sequence length="42" mass="4765">MGLLVLPEEFKSVKIEECKNMKGSYRASINFLAVICLVDDFL</sequence>
<evidence type="ECO:0000313" key="1">
    <source>
        <dbReference type="EMBL" id="GAC08060.1"/>
    </source>
</evidence>
<dbReference type="EMBL" id="BAEM01000003">
    <property type="protein sequence ID" value="GAC08060.1"/>
    <property type="molecule type" value="Genomic_DNA"/>
</dbReference>
<dbReference type="AlphaFoldDB" id="A0AAV3USE1"/>
<evidence type="ECO:0000313" key="2">
    <source>
        <dbReference type="Proteomes" id="UP000006320"/>
    </source>
</evidence>
<organism evidence="1 2">
    <name type="scientific">Paraglaciecola chathamensis S18K6</name>
    <dbReference type="NCBI Taxonomy" id="1127672"/>
    <lineage>
        <taxon>Bacteria</taxon>
        <taxon>Pseudomonadati</taxon>
        <taxon>Pseudomonadota</taxon>
        <taxon>Gammaproteobacteria</taxon>
        <taxon>Alteromonadales</taxon>
        <taxon>Alteromonadaceae</taxon>
        <taxon>Paraglaciecola</taxon>
    </lineage>
</organism>
<proteinExistence type="predicted"/>